<dbReference type="InterPro" id="IPR011576">
    <property type="entry name" value="Pyridox_Oxase_N"/>
</dbReference>
<dbReference type="RefSeq" id="WP_202686655.1">
    <property type="nucleotide sequence ID" value="NZ_JAESVN010000001.1"/>
</dbReference>
<proteinExistence type="predicted"/>
<dbReference type="SUPFAM" id="SSF50475">
    <property type="entry name" value="FMN-binding split barrel"/>
    <property type="match status" value="1"/>
</dbReference>
<evidence type="ECO:0000313" key="3">
    <source>
        <dbReference type="Proteomes" id="UP000648908"/>
    </source>
</evidence>
<dbReference type="EMBL" id="JAESVN010000001">
    <property type="protein sequence ID" value="MBL4915991.1"/>
    <property type="molecule type" value="Genomic_DNA"/>
</dbReference>
<sequence length="155" mass="16864">MLTDEIRADMAQAVLCWLATVDADGQPSVSPKEIFAPHGADRVMIAEIASAGSLRNIRQNPKVCVSLIDIFRQRGWKLTGQAEVIAPGEPHFADLGAEVLRMAGSAYPVRHLLSVKVQRAVPILAPSYRHFPDRSEAERVAEAHRLYGTRPASGG</sequence>
<reference evidence="2" key="1">
    <citation type="submission" date="2021-01" db="EMBL/GenBank/DDBJ databases">
        <title>Tabrizicola alba sp. nov. a motile alkaliphilic bacterium isolated from a soda lake.</title>
        <authorList>
            <person name="Szuroczki S."/>
            <person name="Abbaszade G."/>
            <person name="Schumann P."/>
            <person name="Toth E."/>
        </authorList>
    </citation>
    <scope>NUCLEOTIDE SEQUENCE</scope>
    <source>
        <strain evidence="2">DMG-N-6</strain>
    </source>
</reference>
<organism evidence="2 3">
    <name type="scientific">Szabonella alba</name>
    <dbReference type="NCBI Taxonomy" id="2804194"/>
    <lineage>
        <taxon>Bacteria</taxon>
        <taxon>Pseudomonadati</taxon>
        <taxon>Pseudomonadota</taxon>
        <taxon>Alphaproteobacteria</taxon>
        <taxon>Rhodobacterales</taxon>
        <taxon>Paracoccaceae</taxon>
        <taxon>Szabonella</taxon>
    </lineage>
</organism>
<dbReference type="Proteomes" id="UP000648908">
    <property type="component" value="Unassembled WGS sequence"/>
</dbReference>
<name>A0A8K0XYQ5_9RHOB</name>
<dbReference type="InterPro" id="IPR012349">
    <property type="entry name" value="Split_barrel_FMN-bd"/>
</dbReference>
<comment type="caution">
    <text evidence="2">The sequence shown here is derived from an EMBL/GenBank/DDBJ whole genome shotgun (WGS) entry which is preliminary data.</text>
</comment>
<dbReference type="Gene3D" id="2.30.110.10">
    <property type="entry name" value="Electron Transport, Fmn-binding Protein, Chain A"/>
    <property type="match status" value="1"/>
</dbReference>
<evidence type="ECO:0000313" key="2">
    <source>
        <dbReference type="EMBL" id="MBL4915991.1"/>
    </source>
</evidence>
<evidence type="ECO:0000259" key="1">
    <source>
        <dbReference type="Pfam" id="PF01243"/>
    </source>
</evidence>
<dbReference type="PANTHER" id="PTHR40660">
    <property type="entry name" value="5'-PHOSPHATE OXIDASE PUTATIVE DOMAIN-CONTAINING PROTEIN-RELATED"/>
    <property type="match status" value="1"/>
</dbReference>
<gene>
    <name evidence="2" type="ORF">JL811_02050</name>
</gene>
<protein>
    <submittedName>
        <fullName evidence="2">Pyridoxamine 5'-phosphate oxidase family protein</fullName>
    </submittedName>
</protein>
<dbReference type="Pfam" id="PF01243">
    <property type="entry name" value="PNPOx_N"/>
    <property type="match status" value="1"/>
</dbReference>
<dbReference type="AlphaFoldDB" id="A0A8K0XYQ5"/>
<dbReference type="PANTHER" id="PTHR40660:SF1">
    <property type="entry name" value="5'-PHOSPHATE OXIDASE PUTATIVE DOMAIN-CONTAINING PROTEIN-RELATED"/>
    <property type="match status" value="1"/>
</dbReference>
<keyword evidence="3" id="KW-1185">Reference proteome</keyword>
<accession>A0A8K0XYQ5</accession>
<feature type="domain" description="Pyridoxamine 5'-phosphate oxidase N-terminal" evidence="1">
    <location>
        <begin position="2"/>
        <end position="119"/>
    </location>
</feature>